<keyword evidence="3" id="KW-1185">Reference proteome</keyword>
<dbReference type="PIRSF" id="PIRSF031679">
    <property type="entry name" value="Mtase_Alr7345_prd"/>
    <property type="match status" value="1"/>
</dbReference>
<dbReference type="InterPro" id="IPR016980">
    <property type="entry name" value="S-AdoMet-dep_MeTrfase_Alr7345"/>
</dbReference>
<protein>
    <submittedName>
        <fullName evidence="2">Putative methyltransferase</fullName>
    </submittedName>
</protein>
<keyword evidence="2" id="KW-0489">Methyltransferase</keyword>
<dbReference type="RefSeq" id="WP_166846458.1">
    <property type="nucleotide sequence ID" value="NZ_JAAONY010000002.1"/>
</dbReference>
<dbReference type="SUPFAM" id="SSF53335">
    <property type="entry name" value="S-adenosyl-L-methionine-dependent methyltransferases"/>
    <property type="match status" value="1"/>
</dbReference>
<comment type="caution">
    <text evidence="2">The sequence shown here is derived from an EMBL/GenBank/DDBJ whole genome shotgun (WGS) entry which is preliminary data.</text>
</comment>
<dbReference type="GO" id="GO:0032259">
    <property type="term" value="P:methylation"/>
    <property type="evidence" value="ECO:0007669"/>
    <property type="project" value="UniProtKB-KW"/>
</dbReference>
<gene>
    <name evidence="2" type="ORF">HNR48_002500</name>
</gene>
<feature type="chain" id="PRO_5030509241" evidence="1">
    <location>
        <begin position="21"/>
        <end position="252"/>
    </location>
</feature>
<proteinExistence type="predicted"/>
<organism evidence="2 3">
    <name type="scientific">Pseudoteredinibacter isoporae</name>
    <dbReference type="NCBI Taxonomy" id="570281"/>
    <lineage>
        <taxon>Bacteria</taxon>
        <taxon>Pseudomonadati</taxon>
        <taxon>Pseudomonadota</taxon>
        <taxon>Gammaproteobacteria</taxon>
        <taxon>Cellvibrionales</taxon>
        <taxon>Cellvibrionaceae</taxon>
        <taxon>Pseudoteredinibacter</taxon>
    </lineage>
</organism>
<keyword evidence="2" id="KW-0808">Transferase</keyword>
<accession>A0A7X0JTY3</accession>
<evidence type="ECO:0000256" key="1">
    <source>
        <dbReference type="SAM" id="SignalP"/>
    </source>
</evidence>
<evidence type="ECO:0000313" key="2">
    <source>
        <dbReference type="EMBL" id="MBB6522215.1"/>
    </source>
</evidence>
<dbReference type="Gene3D" id="3.40.50.150">
    <property type="entry name" value="Vaccinia Virus protein VP39"/>
    <property type="match status" value="1"/>
</dbReference>
<dbReference type="AlphaFoldDB" id="A0A7X0JTY3"/>
<evidence type="ECO:0000313" key="3">
    <source>
        <dbReference type="Proteomes" id="UP000528457"/>
    </source>
</evidence>
<sequence length="252" mass="28357">MRLTSALCITAAAFSANLWADSFDATKAKLQSAMQAEIRTDKETARDRNRMPVETLEFFGLRDNMKVVEFIPGGGWYTKLLVPVMAENGEFHAALGTSRIAKSLAGKPGFEKMNIVKNDAKFSRKDGARFSDLNFSDIGVKDADIVFTFRNYHNLSDSGRAAMNQAAWQALKPGGVYAVVDHTARHMEPGTNSNRRRFDPVKAIKEIQAQGFVFEDYSDLHYREDDELRYEVGVKSVTGNSDRWTLKFRKPK</sequence>
<dbReference type="Proteomes" id="UP000528457">
    <property type="component" value="Unassembled WGS sequence"/>
</dbReference>
<name>A0A7X0JTY3_9GAMM</name>
<dbReference type="InterPro" id="IPR029063">
    <property type="entry name" value="SAM-dependent_MTases_sf"/>
</dbReference>
<dbReference type="GO" id="GO:0008168">
    <property type="term" value="F:methyltransferase activity"/>
    <property type="evidence" value="ECO:0007669"/>
    <property type="project" value="UniProtKB-KW"/>
</dbReference>
<keyword evidence="1" id="KW-0732">Signal</keyword>
<feature type="signal peptide" evidence="1">
    <location>
        <begin position="1"/>
        <end position="20"/>
    </location>
</feature>
<dbReference type="InParanoid" id="A0A7X0JTY3"/>
<reference evidence="2 3" key="1">
    <citation type="submission" date="2020-08" db="EMBL/GenBank/DDBJ databases">
        <title>Genomic Encyclopedia of Type Strains, Phase IV (KMG-IV): sequencing the most valuable type-strain genomes for metagenomic binning, comparative biology and taxonomic classification.</title>
        <authorList>
            <person name="Goeker M."/>
        </authorList>
    </citation>
    <scope>NUCLEOTIDE SEQUENCE [LARGE SCALE GENOMIC DNA]</scope>
    <source>
        <strain evidence="2 3">DSM 22368</strain>
    </source>
</reference>
<dbReference type="EMBL" id="JACHHT010000002">
    <property type="protein sequence ID" value="MBB6522215.1"/>
    <property type="molecule type" value="Genomic_DNA"/>
</dbReference>